<dbReference type="InterPro" id="IPR001810">
    <property type="entry name" value="F-box_dom"/>
</dbReference>
<gene>
    <name evidence="3" type="ORF">H6P81_020627</name>
</gene>
<dbReference type="PANTHER" id="PTHR34145">
    <property type="entry name" value="OS02G0105600 PROTEIN"/>
    <property type="match status" value="1"/>
</dbReference>
<dbReference type="Pfam" id="PF23622">
    <property type="entry name" value="LRR_At1g61320_AtMIF1"/>
    <property type="match status" value="1"/>
</dbReference>
<evidence type="ECO:0000259" key="2">
    <source>
        <dbReference type="Pfam" id="PF23622"/>
    </source>
</evidence>
<dbReference type="AlphaFoldDB" id="A0AAV7DY62"/>
<dbReference type="CDD" id="cd22160">
    <property type="entry name" value="F-box_AtFBL13-like"/>
    <property type="match status" value="1"/>
</dbReference>
<dbReference type="Pfam" id="PF00646">
    <property type="entry name" value="F-box"/>
    <property type="match status" value="1"/>
</dbReference>
<dbReference type="SUPFAM" id="SSF52047">
    <property type="entry name" value="RNI-like"/>
    <property type="match status" value="1"/>
</dbReference>
<dbReference type="Gene3D" id="3.80.10.10">
    <property type="entry name" value="Ribonuclease Inhibitor"/>
    <property type="match status" value="1"/>
</dbReference>
<dbReference type="EMBL" id="JAINDJ010000008">
    <property type="protein sequence ID" value="KAG9440462.1"/>
    <property type="molecule type" value="Genomic_DNA"/>
</dbReference>
<dbReference type="InterPro" id="IPR055357">
    <property type="entry name" value="LRR_At1g61320_AtMIF1"/>
</dbReference>
<keyword evidence="4" id="KW-1185">Reference proteome</keyword>
<evidence type="ECO:0000313" key="4">
    <source>
        <dbReference type="Proteomes" id="UP000825729"/>
    </source>
</evidence>
<dbReference type="Gene3D" id="1.20.1280.50">
    <property type="match status" value="1"/>
</dbReference>
<name>A0AAV7DY62_ARIFI</name>
<evidence type="ECO:0000313" key="3">
    <source>
        <dbReference type="EMBL" id="KAG9440462.1"/>
    </source>
</evidence>
<dbReference type="SUPFAM" id="SSF81383">
    <property type="entry name" value="F-box domain"/>
    <property type="match status" value="1"/>
</dbReference>
<dbReference type="InterPro" id="IPR053781">
    <property type="entry name" value="F-box_AtFBL13-like"/>
</dbReference>
<accession>A0AAV7DY62</accession>
<dbReference type="PANTHER" id="PTHR34145:SF28">
    <property type="entry name" value="F-BOX DOMAIN-CONTAINING PROTEIN"/>
    <property type="match status" value="1"/>
</dbReference>
<organism evidence="3 4">
    <name type="scientific">Aristolochia fimbriata</name>
    <name type="common">White veined hardy Dutchman's pipe vine</name>
    <dbReference type="NCBI Taxonomy" id="158543"/>
    <lineage>
        <taxon>Eukaryota</taxon>
        <taxon>Viridiplantae</taxon>
        <taxon>Streptophyta</taxon>
        <taxon>Embryophyta</taxon>
        <taxon>Tracheophyta</taxon>
        <taxon>Spermatophyta</taxon>
        <taxon>Magnoliopsida</taxon>
        <taxon>Magnoliidae</taxon>
        <taxon>Piperales</taxon>
        <taxon>Aristolochiaceae</taxon>
        <taxon>Aristolochia</taxon>
    </lineage>
</organism>
<feature type="domain" description="F-box" evidence="1">
    <location>
        <begin position="16"/>
        <end position="55"/>
    </location>
</feature>
<dbReference type="Proteomes" id="UP000825729">
    <property type="component" value="Unassembled WGS sequence"/>
</dbReference>
<dbReference type="InterPro" id="IPR036047">
    <property type="entry name" value="F-box-like_dom_sf"/>
</dbReference>
<dbReference type="InterPro" id="IPR053772">
    <property type="entry name" value="At1g61320/At1g61330-like"/>
</dbReference>
<proteinExistence type="predicted"/>
<evidence type="ECO:0008006" key="5">
    <source>
        <dbReference type="Google" id="ProtNLM"/>
    </source>
</evidence>
<feature type="domain" description="At1g61320/AtMIF1 LRR" evidence="2">
    <location>
        <begin position="90"/>
        <end position="270"/>
    </location>
</feature>
<sequence length="346" mass="40516">MESQSQSITYQNTDLISHLPENLIHNILSFLPLRSIVATSTLSKYWVHIWKPLWIYNTRIDFNEEFTTSMKKNQYVQALNKLLDLHIQQKIKIFRHFFCPRDRYSSHLSRWIEFATQKQVEHLHLDMSGRVNHLESPDDDHRWWWIEKFRMPNCIFYCQSLSSLYLSCCILNPPQDFKGLRSLKEVVLEGVSIQGEKLSQVISGSPLLERLCISYCDSMGSVKLEHPRLKRLTFENCLDVEEVELRTPNLRNFQFVGGVSDKPNFRDISSLDDASLMLRTPDEADFQSLVWDNFMSKLSLVRSLAVVVRSTHPAAGKRRSRSMFWCFKERRLSSLAAGSVYHFFLV</sequence>
<protein>
    <recommendedName>
        <fullName evidence="5">F-box domain-containing protein</fullName>
    </recommendedName>
</protein>
<reference evidence="3 4" key="1">
    <citation type="submission" date="2021-07" db="EMBL/GenBank/DDBJ databases">
        <title>The Aristolochia fimbriata genome: insights into angiosperm evolution, floral development and chemical biosynthesis.</title>
        <authorList>
            <person name="Jiao Y."/>
        </authorList>
    </citation>
    <scope>NUCLEOTIDE SEQUENCE [LARGE SCALE GENOMIC DNA]</scope>
    <source>
        <strain evidence="3">IBCAS-2021</strain>
        <tissue evidence="3">Leaf</tissue>
    </source>
</reference>
<dbReference type="InterPro" id="IPR032675">
    <property type="entry name" value="LRR_dom_sf"/>
</dbReference>
<comment type="caution">
    <text evidence="3">The sequence shown here is derived from an EMBL/GenBank/DDBJ whole genome shotgun (WGS) entry which is preliminary data.</text>
</comment>
<evidence type="ECO:0000259" key="1">
    <source>
        <dbReference type="Pfam" id="PF00646"/>
    </source>
</evidence>